<evidence type="ECO:0000259" key="3">
    <source>
        <dbReference type="SMART" id="SM00563"/>
    </source>
</evidence>
<evidence type="ECO:0000256" key="2">
    <source>
        <dbReference type="ARBA" id="ARBA00023315"/>
    </source>
</evidence>
<evidence type="ECO:0000313" key="5">
    <source>
        <dbReference type="Proteomes" id="UP000547528"/>
    </source>
</evidence>
<dbReference type="EC" id="2.3.1.51" evidence="4"/>
<reference evidence="4 5" key="1">
    <citation type="submission" date="2020-08" db="EMBL/GenBank/DDBJ databases">
        <title>Sequencing the genomes of 1000 actinobacteria strains.</title>
        <authorList>
            <person name="Klenk H.-P."/>
        </authorList>
    </citation>
    <scope>NUCLEOTIDE SEQUENCE [LARGE SCALE GENOMIC DNA]</scope>
    <source>
        <strain evidence="4 5">DSM 28238</strain>
    </source>
</reference>
<dbReference type="CDD" id="cd07989">
    <property type="entry name" value="LPLAT_AGPAT-like"/>
    <property type="match status" value="1"/>
</dbReference>
<dbReference type="GO" id="GO:0006654">
    <property type="term" value="P:phosphatidic acid biosynthetic process"/>
    <property type="evidence" value="ECO:0007669"/>
    <property type="project" value="TreeGrafter"/>
</dbReference>
<comment type="caution">
    <text evidence="4">The sequence shown here is derived from an EMBL/GenBank/DDBJ whole genome shotgun (WGS) entry which is preliminary data.</text>
</comment>
<dbReference type="InterPro" id="IPR002123">
    <property type="entry name" value="Plipid/glycerol_acylTrfase"/>
</dbReference>
<dbReference type="Pfam" id="PF01553">
    <property type="entry name" value="Acyltransferase"/>
    <property type="match status" value="1"/>
</dbReference>
<dbReference type="AlphaFoldDB" id="A0A7W5TPP5"/>
<proteinExistence type="predicted"/>
<dbReference type="PANTHER" id="PTHR10434">
    <property type="entry name" value="1-ACYL-SN-GLYCEROL-3-PHOSPHATE ACYLTRANSFERASE"/>
    <property type="match status" value="1"/>
</dbReference>
<gene>
    <name evidence="4" type="ORF">FHX47_001003</name>
</gene>
<dbReference type="GO" id="GO:0003841">
    <property type="term" value="F:1-acylglycerol-3-phosphate O-acyltransferase activity"/>
    <property type="evidence" value="ECO:0007669"/>
    <property type="project" value="UniProtKB-EC"/>
</dbReference>
<keyword evidence="2 4" id="KW-0012">Acyltransferase</keyword>
<dbReference type="SMART" id="SM00563">
    <property type="entry name" value="PlsC"/>
    <property type="match status" value="1"/>
</dbReference>
<protein>
    <submittedName>
        <fullName evidence="4">1-acyl-sn-glycerol-3-phosphate acyltransferase</fullName>
        <ecNumber evidence="4">2.3.1.51</ecNumber>
    </submittedName>
</protein>
<evidence type="ECO:0000256" key="1">
    <source>
        <dbReference type="ARBA" id="ARBA00022679"/>
    </source>
</evidence>
<name>A0A7W5TPP5_9MICC</name>
<accession>A0A7W5TPP5</accession>
<dbReference type="PANTHER" id="PTHR10434:SF11">
    <property type="entry name" value="1-ACYL-SN-GLYCEROL-3-PHOSPHATE ACYLTRANSFERASE"/>
    <property type="match status" value="1"/>
</dbReference>
<keyword evidence="5" id="KW-1185">Reference proteome</keyword>
<organism evidence="4 5">
    <name type="scientific">Garicola koreensis</name>
    <dbReference type="NCBI Taxonomy" id="1262554"/>
    <lineage>
        <taxon>Bacteria</taxon>
        <taxon>Bacillati</taxon>
        <taxon>Actinomycetota</taxon>
        <taxon>Actinomycetes</taxon>
        <taxon>Micrococcales</taxon>
        <taxon>Micrococcaceae</taxon>
        <taxon>Garicola</taxon>
    </lineage>
</organism>
<dbReference type="Proteomes" id="UP000547528">
    <property type="component" value="Unassembled WGS sequence"/>
</dbReference>
<dbReference type="EMBL" id="JACIBT010000001">
    <property type="protein sequence ID" value="MBB3667410.1"/>
    <property type="molecule type" value="Genomic_DNA"/>
</dbReference>
<evidence type="ECO:0000313" key="4">
    <source>
        <dbReference type="EMBL" id="MBB3667410.1"/>
    </source>
</evidence>
<dbReference type="SUPFAM" id="SSF69593">
    <property type="entry name" value="Glycerol-3-phosphate (1)-acyltransferase"/>
    <property type="match status" value="1"/>
</dbReference>
<feature type="domain" description="Phospholipid/glycerol acyltransferase" evidence="3">
    <location>
        <begin position="36"/>
        <end position="155"/>
    </location>
</feature>
<sequence length="234" mass="25771">MSFYSIAKKFVVAPTVNTAFRPWVKGLDNIPTHGPAILASNHLSFSDSIFIPVVVPRQVRFLAKNDYWQGSGVTGTINRWFFSLSGQIPMDRSGGKASSDSLNAGLQALRDGHLLGIYPEGTRSPDGRLHRGKLGVAKLALEARVPVVPMALIGTDKVQPVGKSIPRVRRVGLIIGEPLTFDSYFDNATDRFAQRAVTDEIMSRIMRLSGQEYHDRYATDVKRKLAQSRDTDGS</sequence>
<dbReference type="RefSeq" id="WP_183357731.1">
    <property type="nucleotide sequence ID" value="NZ_BAABKR010000001.1"/>
</dbReference>
<keyword evidence="1 4" id="KW-0808">Transferase</keyword>
<dbReference type="GO" id="GO:0005886">
    <property type="term" value="C:plasma membrane"/>
    <property type="evidence" value="ECO:0007669"/>
    <property type="project" value="TreeGrafter"/>
</dbReference>